<reference evidence="1 2" key="1">
    <citation type="submission" date="2019-09" db="EMBL/GenBank/DDBJ databases">
        <title>Screening of Novel Bioactive Compounds from Soil-Associated.</title>
        <authorList>
            <person name="Zhao S."/>
        </authorList>
    </citation>
    <scope>NUCLEOTIDE SEQUENCE [LARGE SCALE GENOMIC DNA]</scope>
    <source>
        <strain evidence="1 2">HIT-DPA4</strain>
    </source>
</reference>
<name>A0A6H9UWF3_9ACTN</name>
<dbReference type="EMBL" id="VZRB01000019">
    <property type="protein sequence ID" value="KAB1143467.1"/>
    <property type="molecule type" value="Genomic_DNA"/>
</dbReference>
<proteinExistence type="predicted"/>
<evidence type="ECO:0000313" key="1">
    <source>
        <dbReference type="EMBL" id="KAB1143467.1"/>
    </source>
</evidence>
<dbReference type="AlphaFoldDB" id="A0A6H9UWF3"/>
<dbReference type="RefSeq" id="WP_150951443.1">
    <property type="nucleotide sequence ID" value="NZ_VZRB01000019.1"/>
</dbReference>
<dbReference type="Proteomes" id="UP000442707">
    <property type="component" value="Unassembled WGS sequence"/>
</dbReference>
<evidence type="ECO:0000313" key="2">
    <source>
        <dbReference type="Proteomes" id="UP000442707"/>
    </source>
</evidence>
<accession>A0A6H9UWF3</accession>
<comment type="caution">
    <text evidence="1">The sequence shown here is derived from an EMBL/GenBank/DDBJ whole genome shotgun (WGS) entry which is preliminary data.</text>
</comment>
<protein>
    <submittedName>
        <fullName evidence="1">Uncharacterized protein</fullName>
    </submittedName>
</protein>
<organism evidence="1 2">
    <name type="scientific">Streptomyces luteolifulvus</name>
    <dbReference type="NCBI Taxonomy" id="2615112"/>
    <lineage>
        <taxon>Bacteria</taxon>
        <taxon>Bacillati</taxon>
        <taxon>Actinomycetota</taxon>
        <taxon>Actinomycetes</taxon>
        <taxon>Kitasatosporales</taxon>
        <taxon>Streptomycetaceae</taxon>
        <taxon>Streptomyces</taxon>
    </lineage>
</organism>
<sequence>MAVSLSLVLGVPARTLITEAAGRAARRYARQREWTPSTQRRFELAARTVAGVVTNAVLVALDAAGAGESLLWLISQL</sequence>
<keyword evidence="2" id="KW-1185">Reference proteome</keyword>
<gene>
    <name evidence="1" type="ORF">F7R91_25185</name>
</gene>